<dbReference type="AlphaFoldDB" id="A0A024TEI8"/>
<dbReference type="PANTHER" id="PTHR47169">
    <property type="entry name" value="OS01G0541250 PROTEIN"/>
    <property type="match status" value="1"/>
</dbReference>
<evidence type="ECO:0000313" key="1">
    <source>
        <dbReference type="EMBL" id="ETV92001.1"/>
    </source>
</evidence>
<dbReference type="PANTHER" id="PTHR47169:SF2">
    <property type="entry name" value="OS01G0541250 PROTEIN"/>
    <property type="match status" value="1"/>
</dbReference>
<proteinExistence type="predicted"/>
<accession>A0A024TEI8</accession>
<dbReference type="EMBL" id="KI914005">
    <property type="protein sequence ID" value="ETV92001.1"/>
    <property type="molecule type" value="Genomic_DNA"/>
</dbReference>
<reference evidence="1" key="1">
    <citation type="submission" date="2013-12" db="EMBL/GenBank/DDBJ databases">
        <title>The Genome Sequence of Aphanomyces invadans NJM9701.</title>
        <authorList>
            <consortium name="The Broad Institute Genomics Platform"/>
            <person name="Russ C."/>
            <person name="Tyler B."/>
            <person name="van West P."/>
            <person name="Dieguez-Uribeondo J."/>
            <person name="Young S.K."/>
            <person name="Zeng Q."/>
            <person name="Gargeya S."/>
            <person name="Fitzgerald M."/>
            <person name="Abouelleil A."/>
            <person name="Alvarado L."/>
            <person name="Chapman S.B."/>
            <person name="Gainer-Dewar J."/>
            <person name="Goldberg J."/>
            <person name="Griggs A."/>
            <person name="Gujja S."/>
            <person name="Hansen M."/>
            <person name="Howarth C."/>
            <person name="Imamovic A."/>
            <person name="Ireland A."/>
            <person name="Larimer J."/>
            <person name="McCowan C."/>
            <person name="Murphy C."/>
            <person name="Pearson M."/>
            <person name="Poon T.W."/>
            <person name="Priest M."/>
            <person name="Roberts A."/>
            <person name="Saif S."/>
            <person name="Shea T."/>
            <person name="Sykes S."/>
            <person name="Wortman J."/>
            <person name="Nusbaum C."/>
            <person name="Birren B."/>
        </authorList>
    </citation>
    <scope>NUCLEOTIDE SEQUENCE [LARGE SCALE GENOMIC DNA]</scope>
    <source>
        <strain evidence="1">NJM9701</strain>
    </source>
</reference>
<sequence>MVLHDALRKKVNGAPGEKIKQRSCKSKQYLLKVMFMTAVARPRWDEDKNECVRRDVGTPIMKTVAVTRDTYKAMLIDNVIPAIRSKWPHGESKKVKI</sequence>
<protein>
    <submittedName>
        <fullName evidence="1">Uncharacterized protein</fullName>
    </submittedName>
</protein>
<dbReference type="OrthoDB" id="123968at2759"/>
<dbReference type="RefSeq" id="XP_008879425.1">
    <property type="nucleotide sequence ID" value="XM_008881203.1"/>
</dbReference>
<name>A0A024TEI8_9STRA</name>
<dbReference type="VEuPathDB" id="FungiDB:H310_13633"/>
<dbReference type="GeneID" id="20090683"/>
<organism evidence="1">
    <name type="scientific">Aphanomyces invadans</name>
    <dbReference type="NCBI Taxonomy" id="157072"/>
    <lineage>
        <taxon>Eukaryota</taxon>
        <taxon>Sar</taxon>
        <taxon>Stramenopiles</taxon>
        <taxon>Oomycota</taxon>
        <taxon>Saprolegniomycetes</taxon>
        <taxon>Saprolegniales</taxon>
        <taxon>Verrucalvaceae</taxon>
        <taxon>Aphanomyces</taxon>
    </lineage>
</organism>
<gene>
    <name evidence="1" type="ORF">H310_13633</name>
</gene>